<dbReference type="AlphaFoldDB" id="A0A411PKY2"/>
<dbReference type="PROSITE" id="PS50293">
    <property type="entry name" value="TPR_REGION"/>
    <property type="match status" value="1"/>
</dbReference>
<proteinExistence type="predicted"/>
<dbReference type="Gene3D" id="1.25.40.10">
    <property type="entry name" value="Tetratricopeptide repeat domain"/>
    <property type="match status" value="1"/>
</dbReference>
<dbReference type="InterPro" id="IPR011990">
    <property type="entry name" value="TPR-like_helical_dom_sf"/>
</dbReference>
<dbReference type="RefSeq" id="WP_130602021.1">
    <property type="nucleotide sequence ID" value="NZ_CP036200.1"/>
</dbReference>
<dbReference type="InterPro" id="IPR019734">
    <property type="entry name" value="TPR_rpt"/>
</dbReference>
<name>A0A411PKY2_9GAMM</name>
<gene>
    <name evidence="5" type="ORF">EXU30_16975</name>
</gene>
<dbReference type="PROSITE" id="PS50005">
    <property type="entry name" value="TPR"/>
    <property type="match status" value="1"/>
</dbReference>
<evidence type="ECO:0000256" key="1">
    <source>
        <dbReference type="ARBA" id="ARBA00022737"/>
    </source>
</evidence>
<sequence length="148" mass="17510">MGVESSDLSALVEAVESLSKWMTYITIFLCWTYFSVVFAMLKKSFFGKDCVPAELEDADVLVEQAEYEKLFRNCRRLLKKRPNNAEAHWYIGLCYYHKSRYEKAKEYFLKTIKLNPHWQQSVDVYLDYIESAKNEMAESKESLEKFII</sequence>
<evidence type="ECO:0000256" key="4">
    <source>
        <dbReference type="SAM" id="Phobius"/>
    </source>
</evidence>
<dbReference type="SUPFAM" id="SSF48452">
    <property type="entry name" value="TPR-like"/>
    <property type="match status" value="1"/>
</dbReference>
<organism evidence="5 6">
    <name type="scientific">Shewanella maritima</name>
    <dbReference type="NCBI Taxonomy" id="2520507"/>
    <lineage>
        <taxon>Bacteria</taxon>
        <taxon>Pseudomonadati</taxon>
        <taxon>Pseudomonadota</taxon>
        <taxon>Gammaproteobacteria</taxon>
        <taxon>Alteromonadales</taxon>
        <taxon>Shewanellaceae</taxon>
        <taxon>Shewanella</taxon>
    </lineage>
</organism>
<keyword evidence="4" id="KW-0812">Transmembrane</keyword>
<dbReference type="InterPro" id="IPR013105">
    <property type="entry name" value="TPR_2"/>
</dbReference>
<evidence type="ECO:0000313" key="5">
    <source>
        <dbReference type="EMBL" id="QBF84174.1"/>
    </source>
</evidence>
<dbReference type="Proteomes" id="UP000291106">
    <property type="component" value="Chromosome"/>
</dbReference>
<dbReference type="KEGG" id="smai:EXU30_16975"/>
<feature type="repeat" description="TPR" evidence="3">
    <location>
        <begin position="85"/>
        <end position="118"/>
    </location>
</feature>
<evidence type="ECO:0000256" key="3">
    <source>
        <dbReference type="PROSITE-ProRule" id="PRU00339"/>
    </source>
</evidence>
<keyword evidence="2 3" id="KW-0802">TPR repeat</keyword>
<keyword evidence="1" id="KW-0677">Repeat</keyword>
<dbReference type="SMART" id="SM00028">
    <property type="entry name" value="TPR"/>
    <property type="match status" value="1"/>
</dbReference>
<dbReference type="Pfam" id="PF07719">
    <property type="entry name" value="TPR_2"/>
    <property type="match status" value="1"/>
</dbReference>
<feature type="transmembrane region" description="Helical" evidence="4">
    <location>
        <begin position="21"/>
        <end position="41"/>
    </location>
</feature>
<dbReference type="OrthoDB" id="5779722at2"/>
<dbReference type="EMBL" id="CP036200">
    <property type="protein sequence ID" value="QBF84174.1"/>
    <property type="molecule type" value="Genomic_DNA"/>
</dbReference>
<evidence type="ECO:0000313" key="6">
    <source>
        <dbReference type="Proteomes" id="UP000291106"/>
    </source>
</evidence>
<accession>A0A411PKY2</accession>
<reference evidence="5 6" key="1">
    <citation type="submission" date="2019-02" db="EMBL/GenBank/DDBJ databases">
        <title>Shewanella sp. D4-2 isolated from Dokdo Island.</title>
        <authorList>
            <person name="Baek K."/>
        </authorList>
    </citation>
    <scope>NUCLEOTIDE SEQUENCE [LARGE SCALE GENOMIC DNA]</scope>
    <source>
        <strain evidence="5 6">D4-2</strain>
    </source>
</reference>
<keyword evidence="4" id="KW-1133">Transmembrane helix</keyword>
<protein>
    <submittedName>
        <fullName evidence="5">Tetratricopeptide repeat protein</fullName>
    </submittedName>
</protein>
<keyword evidence="4" id="KW-0472">Membrane</keyword>
<keyword evidence="6" id="KW-1185">Reference proteome</keyword>
<evidence type="ECO:0000256" key="2">
    <source>
        <dbReference type="ARBA" id="ARBA00022803"/>
    </source>
</evidence>